<comment type="caution">
    <text evidence="1">The sequence shown here is derived from an EMBL/GenBank/DDBJ whole genome shotgun (WGS) entry which is preliminary data.</text>
</comment>
<organism evidence="1 2">
    <name type="scientific">Acaryochloris thomasi RCC1774</name>
    <dbReference type="NCBI Taxonomy" id="1764569"/>
    <lineage>
        <taxon>Bacteria</taxon>
        <taxon>Bacillati</taxon>
        <taxon>Cyanobacteriota</taxon>
        <taxon>Cyanophyceae</taxon>
        <taxon>Acaryochloridales</taxon>
        <taxon>Acaryochloridaceae</taxon>
        <taxon>Acaryochloris</taxon>
        <taxon>Acaryochloris thomasi</taxon>
    </lineage>
</organism>
<sequence>MGSHSFSLANQSHFKRIHRRWHGRQSQRQILRSQIGFPIKTVSCSTTCHGCSHYHGKTYGTAEFRVTLICGIYPYGWLVENTLCPDWHQGEETRKTE</sequence>
<gene>
    <name evidence="1" type="ORF">C1752_05041</name>
</gene>
<name>A0A2W1JJM9_9CYAN</name>
<proteinExistence type="predicted"/>
<keyword evidence="2" id="KW-1185">Reference proteome</keyword>
<dbReference type="RefSeq" id="WP_110987849.1">
    <property type="nucleotide sequence ID" value="NZ_CAWNWM010000015.1"/>
</dbReference>
<dbReference type="OrthoDB" id="531376at2"/>
<evidence type="ECO:0000313" key="1">
    <source>
        <dbReference type="EMBL" id="PZD71705.1"/>
    </source>
</evidence>
<dbReference type="EMBL" id="PQWO01000015">
    <property type="protein sequence ID" value="PZD71705.1"/>
    <property type="molecule type" value="Genomic_DNA"/>
</dbReference>
<dbReference type="AlphaFoldDB" id="A0A2W1JJM9"/>
<evidence type="ECO:0000313" key="2">
    <source>
        <dbReference type="Proteomes" id="UP000248857"/>
    </source>
</evidence>
<protein>
    <submittedName>
        <fullName evidence="1">Uncharacterized protein</fullName>
    </submittedName>
</protein>
<accession>A0A2W1JJM9</accession>
<reference evidence="1 2" key="1">
    <citation type="journal article" date="2018" name="Sci. Rep.">
        <title>A novel species of the marine cyanobacterium Acaryochloris with a unique pigment content and lifestyle.</title>
        <authorList>
            <person name="Partensky F."/>
            <person name="Six C."/>
            <person name="Ratin M."/>
            <person name="Garczarek L."/>
            <person name="Vaulot D."/>
            <person name="Probert I."/>
            <person name="Calteau A."/>
            <person name="Gourvil P."/>
            <person name="Marie D."/>
            <person name="Grebert T."/>
            <person name="Bouchier C."/>
            <person name="Le Panse S."/>
            <person name="Gachenot M."/>
            <person name="Rodriguez F."/>
            <person name="Garrido J.L."/>
        </authorList>
    </citation>
    <scope>NUCLEOTIDE SEQUENCE [LARGE SCALE GENOMIC DNA]</scope>
    <source>
        <strain evidence="1 2">RCC1774</strain>
    </source>
</reference>
<dbReference type="Proteomes" id="UP000248857">
    <property type="component" value="Unassembled WGS sequence"/>
</dbReference>